<dbReference type="EMBL" id="WIQW01000165">
    <property type="protein sequence ID" value="KAF3078788.1"/>
    <property type="molecule type" value="Genomic_DNA"/>
</dbReference>
<evidence type="ECO:0000313" key="2">
    <source>
        <dbReference type="EMBL" id="KAF3078788.1"/>
    </source>
</evidence>
<comment type="caution">
    <text evidence="2">The sequence shown here is derived from an EMBL/GenBank/DDBJ whole genome shotgun (WGS) entry which is preliminary data.</text>
</comment>
<evidence type="ECO:0000256" key="1">
    <source>
        <dbReference type="SAM" id="MobiDB-lite"/>
    </source>
</evidence>
<dbReference type="Proteomes" id="UP000475325">
    <property type="component" value="Unassembled WGS sequence"/>
</dbReference>
<proteinExistence type="predicted"/>
<protein>
    <submittedName>
        <fullName evidence="2">Uncharacterized protein</fullName>
    </submittedName>
</protein>
<evidence type="ECO:0000313" key="3">
    <source>
        <dbReference type="Proteomes" id="UP000475325"/>
    </source>
</evidence>
<organism evidence="2 3">
    <name type="scientific">Orbilia oligospora</name>
    <name type="common">Nematode-trapping fungus</name>
    <name type="synonym">Arthrobotrys oligospora</name>
    <dbReference type="NCBI Taxonomy" id="2813651"/>
    <lineage>
        <taxon>Eukaryota</taxon>
        <taxon>Fungi</taxon>
        <taxon>Dikarya</taxon>
        <taxon>Ascomycota</taxon>
        <taxon>Pezizomycotina</taxon>
        <taxon>Orbiliomycetes</taxon>
        <taxon>Orbiliales</taxon>
        <taxon>Orbiliaceae</taxon>
        <taxon>Orbilia</taxon>
    </lineage>
</organism>
<feature type="compositionally biased region" description="Low complexity" evidence="1">
    <location>
        <begin position="30"/>
        <end position="60"/>
    </location>
</feature>
<feature type="region of interest" description="Disordered" evidence="1">
    <location>
        <begin position="1"/>
        <end position="60"/>
    </location>
</feature>
<gene>
    <name evidence="2" type="ORF">TWF102_003254</name>
</gene>
<accession>A0A7C8IZL3</accession>
<feature type="compositionally biased region" description="Polar residues" evidence="1">
    <location>
        <begin position="1"/>
        <end position="24"/>
    </location>
</feature>
<sequence>MEGNTKPPTQETPAVQTSISSASQTKSKLKSSPTSLSTIKSTPVKFHHTSNPSFSTSNPFPNRDIQRCDLSGLSFTNYTPNPGFGDTVGFIWLFTEELRENEMHDNYFDVTDSPFLNETAGSVYYQLKFLTFVPKDIENGIVGVVDADEGIYLDTGTDSIKEVARCIMERAQDAIEEEEVDLKSCGGVYLIEVVYPELKPSY</sequence>
<dbReference type="AlphaFoldDB" id="A0A7C8IZL3"/>
<name>A0A7C8IZL3_ORBOL</name>
<reference evidence="2 3" key="1">
    <citation type="submission" date="2019-06" db="EMBL/GenBank/DDBJ databases">
        <authorList>
            <person name="Palmer J.M."/>
        </authorList>
    </citation>
    <scope>NUCLEOTIDE SEQUENCE [LARGE SCALE GENOMIC DNA]</scope>
    <source>
        <strain evidence="2 3">TWF102</strain>
    </source>
</reference>